<comment type="caution">
    <text evidence="2">The sequence shown here is derived from an EMBL/GenBank/DDBJ whole genome shotgun (WGS) entry which is preliminary data.</text>
</comment>
<organism evidence="2 3">
    <name type="scientific">Diaporthe australafricana</name>
    <dbReference type="NCBI Taxonomy" id="127596"/>
    <lineage>
        <taxon>Eukaryota</taxon>
        <taxon>Fungi</taxon>
        <taxon>Dikarya</taxon>
        <taxon>Ascomycota</taxon>
        <taxon>Pezizomycotina</taxon>
        <taxon>Sordariomycetes</taxon>
        <taxon>Sordariomycetidae</taxon>
        <taxon>Diaporthales</taxon>
        <taxon>Diaporthaceae</taxon>
        <taxon>Diaporthe</taxon>
    </lineage>
</organism>
<sequence length="161" mass="18723">MTSKLDVSQFLEYLRAFNARDYETQHSFYAPQVELVLPDADIGTLKGSSAIMEHYRPIHENADEKVIPLIVMSDRGRIFLHMNAYFVYKNEVAKAVHDYHVHPGDVIKIDNCAIYDLDAQGKMKRITCRLFKQELLGQVDIKEKIRESESRADPDLRLYNY</sequence>
<dbReference type="EMBL" id="JAWRVE010000244">
    <property type="protein sequence ID" value="KAL1847378.1"/>
    <property type="molecule type" value="Genomic_DNA"/>
</dbReference>
<accession>A0ABR3VX17</accession>
<evidence type="ECO:0000313" key="2">
    <source>
        <dbReference type="EMBL" id="KAL1847378.1"/>
    </source>
</evidence>
<evidence type="ECO:0000259" key="1">
    <source>
        <dbReference type="Pfam" id="PF12680"/>
    </source>
</evidence>
<proteinExistence type="predicted"/>
<dbReference type="Gene3D" id="3.10.450.50">
    <property type="match status" value="1"/>
</dbReference>
<keyword evidence="3" id="KW-1185">Reference proteome</keyword>
<name>A0ABR3VX17_9PEZI</name>
<protein>
    <recommendedName>
        <fullName evidence="1">SnoaL-like domain-containing protein</fullName>
    </recommendedName>
</protein>
<reference evidence="2 3" key="1">
    <citation type="journal article" date="2024" name="IMA Fungus">
        <title>IMA Genome - F19 : A genome assembly and annotation guide to empower mycologists, including annotated draft genome sequences of Ceratocystis pirilliformis, Diaporthe australafricana, Fusarium ophioides, Paecilomyces lecythidis, and Sporothrix stenoceras.</title>
        <authorList>
            <person name="Aylward J."/>
            <person name="Wilson A.M."/>
            <person name="Visagie C.M."/>
            <person name="Spraker J."/>
            <person name="Barnes I."/>
            <person name="Buitendag C."/>
            <person name="Ceriani C."/>
            <person name="Del Mar Angel L."/>
            <person name="du Plessis D."/>
            <person name="Fuchs T."/>
            <person name="Gasser K."/>
            <person name="Kramer D."/>
            <person name="Li W."/>
            <person name="Munsamy K."/>
            <person name="Piso A."/>
            <person name="Price J.L."/>
            <person name="Sonnekus B."/>
            <person name="Thomas C."/>
            <person name="van der Nest A."/>
            <person name="van Dijk A."/>
            <person name="van Heerden A."/>
            <person name="van Vuuren N."/>
            <person name="Yilmaz N."/>
            <person name="Duong T.A."/>
            <person name="van der Merwe N.A."/>
            <person name="Wingfield M.J."/>
            <person name="Wingfield B.D."/>
        </authorList>
    </citation>
    <scope>NUCLEOTIDE SEQUENCE [LARGE SCALE GENOMIC DNA]</scope>
    <source>
        <strain evidence="2 3">CMW 18300</strain>
    </source>
</reference>
<gene>
    <name evidence="2" type="ORF">Daus18300_013963</name>
</gene>
<dbReference type="InterPro" id="IPR032710">
    <property type="entry name" value="NTF2-like_dom_sf"/>
</dbReference>
<dbReference type="InterPro" id="IPR037401">
    <property type="entry name" value="SnoaL-like"/>
</dbReference>
<dbReference type="Proteomes" id="UP001583177">
    <property type="component" value="Unassembled WGS sequence"/>
</dbReference>
<dbReference type="SUPFAM" id="SSF54427">
    <property type="entry name" value="NTF2-like"/>
    <property type="match status" value="1"/>
</dbReference>
<evidence type="ECO:0000313" key="3">
    <source>
        <dbReference type="Proteomes" id="UP001583177"/>
    </source>
</evidence>
<feature type="domain" description="SnoaL-like" evidence="1">
    <location>
        <begin position="12"/>
        <end position="125"/>
    </location>
</feature>
<dbReference type="Pfam" id="PF12680">
    <property type="entry name" value="SnoaL_2"/>
    <property type="match status" value="1"/>
</dbReference>